<evidence type="ECO:0000313" key="4">
    <source>
        <dbReference type="Proteomes" id="UP000265520"/>
    </source>
</evidence>
<dbReference type="PANTHER" id="PTHR34427:SF5">
    <property type="entry name" value="DUF4283 DOMAIN-CONTAINING PROTEIN"/>
    <property type="match status" value="1"/>
</dbReference>
<dbReference type="PANTHER" id="PTHR34427">
    <property type="entry name" value="DUF4283 DOMAIN PROTEIN"/>
    <property type="match status" value="1"/>
</dbReference>
<evidence type="ECO:0000256" key="1">
    <source>
        <dbReference type="PROSITE-ProRule" id="PRU00176"/>
    </source>
</evidence>
<evidence type="ECO:0000259" key="2">
    <source>
        <dbReference type="PROSITE" id="PS50102"/>
    </source>
</evidence>
<dbReference type="Gene3D" id="3.30.70.330">
    <property type="match status" value="1"/>
</dbReference>
<dbReference type="GO" id="GO:0003723">
    <property type="term" value="F:RNA binding"/>
    <property type="evidence" value="ECO:0007669"/>
    <property type="project" value="UniProtKB-UniRule"/>
</dbReference>
<dbReference type="Pfam" id="PF00076">
    <property type="entry name" value="RRM_1"/>
    <property type="match status" value="1"/>
</dbReference>
<name>A0A392MH21_9FABA</name>
<dbReference type="Proteomes" id="UP000265520">
    <property type="component" value="Unassembled WGS sequence"/>
</dbReference>
<organism evidence="3 4">
    <name type="scientific">Trifolium medium</name>
    <dbReference type="NCBI Taxonomy" id="97028"/>
    <lineage>
        <taxon>Eukaryota</taxon>
        <taxon>Viridiplantae</taxon>
        <taxon>Streptophyta</taxon>
        <taxon>Embryophyta</taxon>
        <taxon>Tracheophyta</taxon>
        <taxon>Spermatophyta</taxon>
        <taxon>Magnoliopsida</taxon>
        <taxon>eudicotyledons</taxon>
        <taxon>Gunneridae</taxon>
        <taxon>Pentapetalae</taxon>
        <taxon>rosids</taxon>
        <taxon>fabids</taxon>
        <taxon>Fabales</taxon>
        <taxon>Fabaceae</taxon>
        <taxon>Papilionoideae</taxon>
        <taxon>50 kb inversion clade</taxon>
        <taxon>NPAAA clade</taxon>
        <taxon>Hologalegina</taxon>
        <taxon>IRL clade</taxon>
        <taxon>Trifolieae</taxon>
        <taxon>Trifolium</taxon>
    </lineage>
</organism>
<dbReference type="InterPro" id="IPR000504">
    <property type="entry name" value="RRM_dom"/>
</dbReference>
<keyword evidence="1" id="KW-0694">RNA-binding</keyword>
<dbReference type="AlphaFoldDB" id="A0A392MH21"/>
<accession>A0A392MH21</accession>
<feature type="non-terminal residue" evidence="3">
    <location>
        <position position="416"/>
    </location>
</feature>
<comment type="caution">
    <text evidence="3">The sequence shown here is derived from an EMBL/GenBank/DDBJ whole genome shotgun (WGS) entry which is preliminary data.</text>
</comment>
<evidence type="ECO:0000313" key="3">
    <source>
        <dbReference type="EMBL" id="MCH86048.1"/>
    </source>
</evidence>
<dbReference type="InterPro" id="IPR012677">
    <property type="entry name" value="Nucleotide-bd_a/b_plait_sf"/>
</dbReference>
<keyword evidence="4" id="KW-1185">Reference proteome</keyword>
<dbReference type="InterPro" id="IPR035979">
    <property type="entry name" value="RBD_domain_sf"/>
</dbReference>
<dbReference type="EMBL" id="LXQA010009636">
    <property type="protein sequence ID" value="MCH86048.1"/>
    <property type="molecule type" value="Genomic_DNA"/>
</dbReference>
<dbReference type="SMART" id="SM00360">
    <property type="entry name" value="RRM"/>
    <property type="match status" value="1"/>
</dbReference>
<reference evidence="3 4" key="1">
    <citation type="journal article" date="2018" name="Front. Plant Sci.">
        <title>Red Clover (Trifolium pratense) and Zigzag Clover (T. medium) - A Picture of Genomic Similarities and Differences.</title>
        <authorList>
            <person name="Dluhosova J."/>
            <person name="Istvanek J."/>
            <person name="Nedelnik J."/>
            <person name="Repkova J."/>
        </authorList>
    </citation>
    <scope>NUCLEOTIDE SEQUENCE [LARGE SCALE GENOMIC DNA]</scope>
    <source>
        <strain evidence="4">cv. 10/8</strain>
        <tissue evidence="3">Leaf</tissue>
    </source>
</reference>
<dbReference type="PROSITE" id="PS50102">
    <property type="entry name" value="RRM"/>
    <property type="match status" value="1"/>
</dbReference>
<feature type="domain" description="RRM" evidence="2">
    <location>
        <begin position="28"/>
        <end position="105"/>
    </location>
</feature>
<proteinExistence type="predicted"/>
<dbReference type="CDD" id="cd00590">
    <property type="entry name" value="RRM_SF"/>
    <property type="match status" value="1"/>
</dbReference>
<gene>
    <name evidence="3" type="ORF">A2U01_0006902</name>
</gene>
<sequence length="416" mass="46634">MGGVRLTEYDESERRGDGFVRRLNNEATSFFFTNIPEDVLVVDLWKVFAKFGRVGEVYIPNKVDRWGRKFGFVKFLEVKNVEELNVKLGEVWCGTFKLRINLARFGRNINQKARGQPSENKVDGPSFKEVLGGGVVLSDKKLKGKEITETAVLKLPNDALLLSSPLQLEPDMEFIYTLESSVVGRLSKGKNIKQIQFNLCMEGYRNIRVANMGEGLVLVFSESGGDVGLAISKKSWWEGLLEDLRPWSPLMVTTKRDVWVRLYGVPLQLWNEQVFGSILKPRGDIVGLDDDTRGRTRFDVARVKLSSPILGSIDFTQEIVSQGISFVVRVVEERGGPLEFIHVSREEDQLGWSAVVSSCDSGERGDRGPEVAMVVGGDFGDSDSDGSEQCKQRESVVLQVAQRCNEVKRNFEILSQ</sequence>
<dbReference type="SUPFAM" id="SSF54928">
    <property type="entry name" value="RNA-binding domain, RBD"/>
    <property type="match status" value="1"/>
</dbReference>
<protein>
    <submittedName>
        <fullName evidence="3">RNA recognition motif</fullName>
    </submittedName>
</protein>